<feature type="compositionally biased region" description="Basic residues" evidence="1">
    <location>
        <begin position="222"/>
        <end position="238"/>
    </location>
</feature>
<feature type="compositionally biased region" description="Polar residues" evidence="1">
    <location>
        <begin position="267"/>
        <end position="279"/>
    </location>
</feature>
<evidence type="ECO:0000313" key="2">
    <source>
        <dbReference type="EMBL" id="GEW03280.1"/>
    </source>
</evidence>
<evidence type="ECO:0000256" key="1">
    <source>
        <dbReference type="SAM" id="MobiDB-lite"/>
    </source>
</evidence>
<feature type="compositionally biased region" description="Basic and acidic residues" evidence="1">
    <location>
        <begin position="331"/>
        <end position="341"/>
    </location>
</feature>
<name>A0A699GTD3_TANCI</name>
<feature type="region of interest" description="Disordered" evidence="1">
    <location>
        <begin position="177"/>
        <end position="279"/>
    </location>
</feature>
<feature type="region of interest" description="Disordered" evidence="1">
    <location>
        <begin position="613"/>
        <end position="636"/>
    </location>
</feature>
<gene>
    <name evidence="2" type="ORF">Tci_175256</name>
</gene>
<organism evidence="2">
    <name type="scientific">Tanacetum cinerariifolium</name>
    <name type="common">Dalmatian daisy</name>
    <name type="synonym">Chrysanthemum cinerariifolium</name>
    <dbReference type="NCBI Taxonomy" id="118510"/>
    <lineage>
        <taxon>Eukaryota</taxon>
        <taxon>Viridiplantae</taxon>
        <taxon>Streptophyta</taxon>
        <taxon>Embryophyta</taxon>
        <taxon>Tracheophyta</taxon>
        <taxon>Spermatophyta</taxon>
        <taxon>Magnoliopsida</taxon>
        <taxon>eudicotyledons</taxon>
        <taxon>Gunneridae</taxon>
        <taxon>Pentapetalae</taxon>
        <taxon>asterids</taxon>
        <taxon>campanulids</taxon>
        <taxon>Asterales</taxon>
        <taxon>Asteraceae</taxon>
        <taxon>Asteroideae</taxon>
        <taxon>Anthemideae</taxon>
        <taxon>Anthemidinae</taxon>
        <taxon>Tanacetum</taxon>
    </lineage>
</organism>
<feature type="compositionally biased region" description="Low complexity" evidence="1">
    <location>
        <begin position="248"/>
        <end position="259"/>
    </location>
</feature>
<comment type="caution">
    <text evidence="2">The sequence shown here is derived from an EMBL/GenBank/DDBJ whole genome shotgun (WGS) entry which is preliminary data.</text>
</comment>
<dbReference type="EMBL" id="BKCJ010042706">
    <property type="protein sequence ID" value="GEW03280.1"/>
    <property type="molecule type" value="Genomic_DNA"/>
</dbReference>
<proteinExistence type="predicted"/>
<protein>
    <submittedName>
        <fullName evidence="2">Histone deacetylase 14</fullName>
    </submittedName>
</protein>
<feature type="region of interest" description="Disordered" evidence="1">
    <location>
        <begin position="331"/>
        <end position="352"/>
    </location>
</feature>
<accession>A0A699GTD3</accession>
<sequence length="956" mass="108977">KMADENISTLAPTRSDDQILLFAAWTGAYSFQVDETRFVLDANLLREALEITPIDQAHQFVSPQSGDAIMDFVNELGYTEVIHFVSRMEMNNLYQPWREILFMINQCLTGKTSGSASLFHLAEEDLRLGNLKFAPKGKDDEVFGMPIPNELISNNIKNIPYFNAYLEIVAKHDRTVAAEKREKKKPATAKQLKSNPAKKKSSKPAPAPKPKVTQTKPAKPSPAKHLKLGKMLKTRKGKSSLQSLIKMNQLNLNLNRNPNIKTPATEEASTGPSAQPQDDVSANIVRESSSPADTETGADADMILSRGDTKIMQFGEEQGDDVDDQVNLEEKTARPDPKESRAALAGPNPEPTHDDFMANVYPNVHESLKFPANDHVIIEEPLSLTGALSSMKNLDDAYTIGDQFLNDKSSEDDLGKLNVEAKVVSMVIVPIYQAYSLALPLSTPVIDLSPPKPVSLTTQAPIFTGTTSTTITTLPLLPPLQQQITIDSELVARVTALEKKFSDFEQKIYTLDNTTQNLGFMVFTLELHNLLHNLPHKINQTVNEVVKEAIHIAFQAPLRDRFREQPEADMKEILHQRMFESGSYKSLPGHIALYEALEASMKRANMDEFFAKKDKSRKRRCNDQDPPPPPLDSDPKCYRLLTDQVDLVNHEGHRLVPDLSKLLPLGGPPGQVTIQPQFFFNKDLEYLISSDTARMVSLSISKLKAANYPDFGLEKLVPSLWIESERDYNINTAYGITHWWFKRKDFYITRHNDLFDRRAVRSQTRILGVISIKTFERYGYAFLKEIVIRRADYNEYKISEADFKNLHPNDFKDLYMLYLQGKLNHLLGLDKVHLYNVINLWIGNIVIRQRVGDLQLSIESYQTKKKMLRENEVYKFSDGTLTRVLHKLDHMVKDFRLYQYNPGMKYRIWSEDDKRRSKAFIKVIKRRLKTWRIFQSLESFVGGRLRDVDYRTLNRT</sequence>
<dbReference type="AlphaFoldDB" id="A0A699GTD3"/>
<reference evidence="2" key="1">
    <citation type="journal article" date="2019" name="Sci. Rep.">
        <title>Draft genome of Tanacetum cinerariifolium, the natural source of mosquito coil.</title>
        <authorList>
            <person name="Yamashiro T."/>
            <person name="Shiraishi A."/>
            <person name="Satake H."/>
            <person name="Nakayama K."/>
        </authorList>
    </citation>
    <scope>NUCLEOTIDE SEQUENCE</scope>
</reference>
<feature type="non-terminal residue" evidence="2">
    <location>
        <position position="1"/>
    </location>
</feature>